<keyword evidence="3" id="KW-1185">Reference proteome</keyword>
<feature type="compositionally biased region" description="Basic residues" evidence="1">
    <location>
        <begin position="348"/>
        <end position="363"/>
    </location>
</feature>
<reference evidence="2 3" key="1">
    <citation type="submission" date="2023-08" db="EMBL/GenBank/DDBJ databases">
        <authorList>
            <person name="Palmer J.M."/>
        </authorList>
    </citation>
    <scope>NUCLEOTIDE SEQUENCE [LARGE SCALE GENOMIC DNA]</scope>
    <source>
        <strain evidence="2 3">TWF481</strain>
    </source>
</reference>
<proteinExistence type="predicted"/>
<feature type="compositionally biased region" description="Low complexity" evidence="1">
    <location>
        <begin position="312"/>
        <end position="322"/>
    </location>
</feature>
<feature type="compositionally biased region" description="Acidic residues" evidence="1">
    <location>
        <begin position="515"/>
        <end position="525"/>
    </location>
</feature>
<feature type="compositionally biased region" description="Polar residues" evidence="1">
    <location>
        <begin position="399"/>
        <end position="419"/>
    </location>
</feature>
<gene>
    <name evidence="2" type="ORF">TWF481_007379</name>
</gene>
<evidence type="ECO:0000313" key="3">
    <source>
        <dbReference type="Proteomes" id="UP001370758"/>
    </source>
</evidence>
<sequence length="543" mass="60144">MPRKPAVVPAAATVPPAASSSKAKDSQRPFHVICRACENYEFTISVLGNSATYQGTFTVDGQEVVVVGYDSEKSDGIVCDWSTKVRTKLKTDDGYKWKFRPVSCAKCATDVGRIYTYLPSYPDVEGPKKVALFKNRVSFNYDIDSSSDADVAATLSSSPYKPNSQPGARFLESLQYPPRQNPSGHLKGKHKGNEGDDKEDEEEYEDGEEEDGEDDDDEDEDEEGEEPTPTRKELAKDILSIKKFCLNLDETQDAISQSLELSQNPNKTLQKELSNLKKSFKSFESRLVAVESSVQNRLVALESALQIMLESQSESQPQYSQPTPLDNTQSSIDVSQRRSNISVEIPVKRRHRSLSPKQSKPKYKPFLEPSQSSQNISPPLSEEPADESRKNAKAVAKGKQTTARGTKSQPRQAESTNAPDAQETGEADETEGESRQSKDEGKKVTDTILIISDSESDYDDGTEPTAEHASKRAKLNNKGKKKQEQQTHSYAKKKRGRPSIGSLAKQELRAHRPDEDEDYNDDGGDDGQGFTALARITRSKKSL</sequence>
<dbReference type="EMBL" id="JAVHJL010000004">
    <property type="protein sequence ID" value="KAK6505481.1"/>
    <property type="molecule type" value="Genomic_DNA"/>
</dbReference>
<feature type="compositionally biased region" description="Acidic residues" evidence="1">
    <location>
        <begin position="196"/>
        <end position="226"/>
    </location>
</feature>
<feature type="compositionally biased region" description="Polar residues" evidence="1">
    <location>
        <begin position="369"/>
        <end position="378"/>
    </location>
</feature>
<feature type="region of interest" description="Disordered" evidence="1">
    <location>
        <begin position="174"/>
        <end position="234"/>
    </location>
</feature>
<accession>A0AAV9WD68</accession>
<evidence type="ECO:0000256" key="1">
    <source>
        <dbReference type="SAM" id="MobiDB-lite"/>
    </source>
</evidence>
<dbReference type="AlphaFoldDB" id="A0AAV9WD68"/>
<feature type="compositionally biased region" description="Polar residues" evidence="1">
    <location>
        <begin position="323"/>
        <end position="342"/>
    </location>
</feature>
<name>A0AAV9WD68_9PEZI</name>
<protein>
    <recommendedName>
        <fullName evidence="4">Mis18 domain-containing protein</fullName>
    </recommendedName>
</protein>
<evidence type="ECO:0000313" key="2">
    <source>
        <dbReference type="EMBL" id="KAK6505481.1"/>
    </source>
</evidence>
<feature type="compositionally biased region" description="Basic residues" evidence="1">
    <location>
        <begin position="471"/>
        <end position="481"/>
    </location>
</feature>
<comment type="caution">
    <text evidence="2">The sequence shown here is derived from an EMBL/GenBank/DDBJ whole genome shotgun (WGS) entry which is preliminary data.</text>
</comment>
<dbReference type="Proteomes" id="UP001370758">
    <property type="component" value="Unassembled WGS sequence"/>
</dbReference>
<feature type="region of interest" description="Disordered" evidence="1">
    <location>
        <begin position="312"/>
        <end position="543"/>
    </location>
</feature>
<organism evidence="2 3">
    <name type="scientific">Arthrobotrys musiformis</name>
    <dbReference type="NCBI Taxonomy" id="47236"/>
    <lineage>
        <taxon>Eukaryota</taxon>
        <taxon>Fungi</taxon>
        <taxon>Dikarya</taxon>
        <taxon>Ascomycota</taxon>
        <taxon>Pezizomycotina</taxon>
        <taxon>Orbiliomycetes</taxon>
        <taxon>Orbiliales</taxon>
        <taxon>Orbiliaceae</taxon>
        <taxon>Arthrobotrys</taxon>
    </lineage>
</organism>
<feature type="compositionally biased region" description="Basic and acidic residues" evidence="1">
    <location>
        <begin position="432"/>
        <end position="445"/>
    </location>
</feature>
<evidence type="ECO:0008006" key="4">
    <source>
        <dbReference type="Google" id="ProtNLM"/>
    </source>
</evidence>